<keyword evidence="6" id="KW-0472">Membrane</keyword>
<evidence type="ECO:0000256" key="4">
    <source>
        <dbReference type="ARBA" id="ARBA00022982"/>
    </source>
</evidence>
<evidence type="ECO:0000256" key="3">
    <source>
        <dbReference type="ARBA" id="ARBA00022723"/>
    </source>
</evidence>
<dbReference type="PANTHER" id="PTHR39425:SF1">
    <property type="entry name" value="CYTOCHROME C7-LIKE DOMAIN-CONTAINING PROTEIN"/>
    <property type="match status" value="1"/>
</dbReference>
<dbReference type="AlphaFoldDB" id="A0A068NPU8"/>
<protein>
    <submittedName>
        <fullName evidence="9">Molybdopterin oxidoreductase subunit</fullName>
    </submittedName>
</protein>
<dbReference type="OrthoDB" id="9814800at2"/>
<dbReference type="InterPro" id="IPR036280">
    <property type="entry name" value="Multihaem_cyt_sf"/>
</dbReference>
<dbReference type="GO" id="GO:0020037">
    <property type="term" value="F:heme binding"/>
    <property type="evidence" value="ECO:0007669"/>
    <property type="project" value="InterPro"/>
</dbReference>
<dbReference type="GO" id="GO:0046872">
    <property type="term" value="F:metal ion binding"/>
    <property type="evidence" value="ECO:0007669"/>
    <property type="project" value="UniProtKB-KW"/>
</dbReference>
<dbReference type="STRING" id="661478.OP10G_2180"/>
<name>A0A068NPU8_FIMGI</name>
<evidence type="ECO:0000256" key="2">
    <source>
        <dbReference type="ARBA" id="ARBA00022617"/>
    </source>
</evidence>
<proteinExistence type="predicted"/>
<evidence type="ECO:0000259" key="8">
    <source>
        <dbReference type="Pfam" id="PF14522"/>
    </source>
</evidence>
<sequence length="253" mass="28429">MSAQVFKPSANSIAQVAMLSIAIGVPTVWLSIAGLSRSPANTKVDVPLNQPVPFSHQHHAWELGIDCRYCHTSVEKSSYAGLPSTETCMSCHSQIWTNSPLLEPVRRSYETGTPIKWNLVNKVPQFVHFNHSIHINRGINCDVCHGAVQYMQITFKGNSFQMAWCLQCHRAPERYVYKDETAPATEAPRNQVFNLYWKFQEKGMSNLSDREKEILHGDYGGSDDAQDKTKGKELVSKYGIHVAQLADCSVCHY</sequence>
<keyword evidence="6" id="KW-1133">Transmembrane helix</keyword>
<evidence type="ECO:0000313" key="9">
    <source>
        <dbReference type="EMBL" id="AIE85548.1"/>
    </source>
</evidence>
<evidence type="ECO:0000256" key="1">
    <source>
        <dbReference type="ARBA" id="ARBA00022448"/>
    </source>
</evidence>
<feature type="domain" description="Cytochrome c7-like" evidence="8">
    <location>
        <begin position="127"/>
        <end position="175"/>
    </location>
</feature>
<dbReference type="KEGG" id="fgi:OP10G_2180"/>
<dbReference type="CDD" id="cd08168">
    <property type="entry name" value="Cytochrom_C3"/>
    <property type="match status" value="1"/>
</dbReference>
<keyword evidence="6" id="KW-0812">Transmembrane</keyword>
<dbReference type="Gene3D" id="3.90.10.10">
    <property type="entry name" value="Cytochrome C3"/>
    <property type="match status" value="2"/>
</dbReference>
<dbReference type="Pfam" id="PF02085">
    <property type="entry name" value="Cytochrom_CIII"/>
    <property type="match status" value="1"/>
</dbReference>
<dbReference type="Proteomes" id="UP000027982">
    <property type="component" value="Chromosome"/>
</dbReference>
<dbReference type="eggNOG" id="COG3880">
    <property type="taxonomic scope" value="Bacteria"/>
</dbReference>
<gene>
    <name evidence="9" type="ORF">OP10G_2180</name>
</gene>
<evidence type="ECO:0000313" key="10">
    <source>
        <dbReference type="Proteomes" id="UP000027982"/>
    </source>
</evidence>
<keyword evidence="10" id="KW-1185">Reference proteome</keyword>
<evidence type="ECO:0000256" key="5">
    <source>
        <dbReference type="ARBA" id="ARBA00023004"/>
    </source>
</evidence>
<feature type="domain" description="Class III cytochrome C" evidence="7">
    <location>
        <begin position="39"/>
        <end position="94"/>
    </location>
</feature>
<dbReference type="InterPro" id="IPR029467">
    <property type="entry name" value="Cyt_c7-like"/>
</dbReference>
<dbReference type="GO" id="GO:0009055">
    <property type="term" value="F:electron transfer activity"/>
    <property type="evidence" value="ECO:0007669"/>
    <property type="project" value="InterPro"/>
</dbReference>
<organism evidence="9 10">
    <name type="scientific">Fimbriimonas ginsengisoli Gsoil 348</name>
    <dbReference type="NCBI Taxonomy" id="661478"/>
    <lineage>
        <taxon>Bacteria</taxon>
        <taxon>Bacillati</taxon>
        <taxon>Armatimonadota</taxon>
        <taxon>Fimbriimonadia</taxon>
        <taxon>Fimbriimonadales</taxon>
        <taxon>Fimbriimonadaceae</taxon>
        <taxon>Fimbriimonas</taxon>
    </lineage>
</organism>
<keyword evidence="4" id="KW-0249">Electron transport</keyword>
<keyword evidence="1" id="KW-0813">Transport</keyword>
<dbReference type="PANTHER" id="PTHR39425">
    <property type="entry name" value="LIPOPROTEIN CYTOCHROME C"/>
    <property type="match status" value="1"/>
</dbReference>
<reference evidence="9 10" key="1">
    <citation type="journal article" date="2014" name="PLoS ONE">
        <title>The first complete genome sequence of the class fimbriimonadia in the phylum armatimonadetes.</title>
        <authorList>
            <person name="Hu Z.Y."/>
            <person name="Wang Y.Z."/>
            <person name="Im W.T."/>
            <person name="Wang S.Y."/>
            <person name="Zhao G.P."/>
            <person name="Zheng H.J."/>
            <person name="Quan Z.X."/>
        </authorList>
    </citation>
    <scope>NUCLEOTIDE SEQUENCE [LARGE SCALE GENOMIC DNA]</scope>
    <source>
        <strain evidence="9">Gsoil 348</strain>
    </source>
</reference>
<dbReference type="SUPFAM" id="SSF48695">
    <property type="entry name" value="Multiheme cytochromes"/>
    <property type="match status" value="1"/>
</dbReference>
<dbReference type="RefSeq" id="WP_025225886.1">
    <property type="nucleotide sequence ID" value="NZ_CP007139.1"/>
</dbReference>
<keyword evidence="2" id="KW-0349">Heme</keyword>
<feature type="transmembrane region" description="Helical" evidence="6">
    <location>
        <begin position="12"/>
        <end position="33"/>
    </location>
</feature>
<dbReference type="HOGENOM" id="CLU_077373_0_0_0"/>
<dbReference type="Pfam" id="PF14522">
    <property type="entry name" value="Cytochrome_C7"/>
    <property type="match status" value="1"/>
</dbReference>
<keyword evidence="3" id="KW-0479">Metal-binding</keyword>
<keyword evidence="5" id="KW-0408">Iron</keyword>
<evidence type="ECO:0000256" key="6">
    <source>
        <dbReference type="SAM" id="Phobius"/>
    </source>
</evidence>
<evidence type="ECO:0000259" key="7">
    <source>
        <dbReference type="Pfam" id="PF02085"/>
    </source>
</evidence>
<dbReference type="InterPro" id="IPR020942">
    <property type="entry name" value="Cyt_c_III_dom"/>
</dbReference>
<accession>A0A068NPU8</accession>
<dbReference type="EMBL" id="CP007139">
    <property type="protein sequence ID" value="AIE85548.1"/>
    <property type="molecule type" value="Genomic_DNA"/>
</dbReference>